<evidence type="ECO:0000259" key="2">
    <source>
        <dbReference type="Pfam" id="PF13476"/>
    </source>
</evidence>
<dbReference type="InterPro" id="IPR038729">
    <property type="entry name" value="Rad50/SbcC_AAA"/>
</dbReference>
<protein>
    <submittedName>
        <fullName evidence="3">SbcC/MukB-like Walker B domain-containing protein</fullName>
    </submittedName>
</protein>
<evidence type="ECO:0000313" key="4">
    <source>
        <dbReference type="Proteomes" id="UP001210231"/>
    </source>
</evidence>
<feature type="coiled-coil region" evidence="1">
    <location>
        <begin position="325"/>
        <end position="352"/>
    </location>
</feature>
<feature type="coiled-coil region" evidence="1">
    <location>
        <begin position="797"/>
        <end position="917"/>
    </location>
</feature>
<dbReference type="PANTHER" id="PTHR32114:SF2">
    <property type="entry name" value="ABC TRANSPORTER ABCH.3"/>
    <property type="match status" value="1"/>
</dbReference>
<comment type="caution">
    <text evidence="3">The sequence shown here is derived from an EMBL/GenBank/DDBJ whole genome shotgun (WGS) entry which is preliminary data.</text>
</comment>
<dbReference type="Proteomes" id="UP001210231">
    <property type="component" value="Unassembled WGS sequence"/>
</dbReference>
<sequence length="1223" mass="137707">MKILSVHIRNINSLKGEHFINFNAAPFDGYGLFAITGATGSGKTTILDAITVALYGKVHRLDKTNINQILTKHTYDAFSEVVFEADGKTYRAKWSVKKTKGRKNTEGTLQTPKMEIAESDTGIILESEHLKTVQERIIAICGLDYEQFLRSVILSQGDFAKFLKATDKERSELLEKITDTGIYSRLGTFVYEKQKEEFLKVQKINIHLEGVKVLPDELVENYKDQLTGKEKQIAALQLAIGQKHAAIADFEQQDKYRKQLADARQKQHLLQLEKENFEPQKIQLQRHNDLLPFRTKYQEYAAMQQNAELIRSELQAYTIKLETNKKEQAATQANLNATIEKLEHAKKHLAIELPVIEKADALDAALLQLQVRINEVSELKANNNTQLQLITASRDQLANEVSTKQNDIDKLQEQLNKNKVLETIPQQLPLLKKYVSELSDIEINKTLAEKQAAALQAPVNALQTELKKLASEEQALGSKKIELSSRLQTAEATLVTLGNLDEAELVASLNQQPKNIAALEACLLSYQQIETLDHKKIDREKKIAGFNNTITTNKASLSNAELDLKINKEKLELLQTIFEKEKAIARYESERHLLVHGEACPLCGALEHPYAQQAVSLNLATAQKNAIQQTAIVEALQISVNKYSNELAVLSARTEAEASELKNIELDLEKIQENLSIQKAGFPHLNTKEDFLLELNNSKAGLEKANHDLKKFRENRQIIAELERAVFANDQAISAAKNKTAELNFSIEKHQQEITLSINKFNDLQQQQIKLADNIHQLLIPYNFGNKPLTNETILSLGEYSEKYIRKQNQLKQWQDEIVAAEKDLVAADANMKHARSENENILRLANELDTNASKLSEERTNLYGNKNTRQVLSDLQKAIESETDSMNQLKVAVSGLENQRLQLEEYRQKNQANLETLNSQLSIKQSFLADALSPFGINDINALSDLYLDDLTYRQLSNRAIELDNLLKAVAEKIKETVFNLEQVSLKLGEAENQEDLQQSLANLVQQRDELLRESGNIKQILADNEKAHSSRKEWAEQAQVQEKEYKRWLNLNYLIGSATGDRFSKFAQGLTLSYLVLLANTHLEQLNKRYAIARANEETLELQIIDKYQADVSRPIATLSGGETFLVSLALALALSQLAGNNMPIRSLFIDEGFGTLDAETLEVAISSLENLHTNDKTIGIISHIDALKERMTNQVQVLKTSGGHSQLKIVSGGVEYKQAL</sequence>
<reference evidence="3 4" key="1">
    <citation type="submission" date="2022-12" db="EMBL/GenBank/DDBJ databases">
        <title>Chitinophagaceae gen. sp. nov., a new member of the family Chitinophagaceae, isolated from soil in a chemical factory.</title>
        <authorList>
            <person name="Ke Z."/>
        </authorList>
    </citation>
    <scope>NUCLEOTIDE SEQUENCE [LARGE SCALE GENOMIC DNA]</scope>
    <source>
        <strain evidence="3 4">LY-5</strain>
    </source>
</reference>
<name>A0ABT4UIE6_9BACT</name>
<keyword evidence="4" id="KW-1185">Reference proteome</keyword>
<dbReference type="PANTHER" id="PTHR32114">
    <property type="entry name" value="ABC TRANSPORTER ABCH.3"/>
    <property type="match status" value="1"/>
</dbReference>
<feature type="coiled-coil region" evidence="1">
    <location>
        <begin position="394"/>
        <end position="479"/>
    </location>
</feature>
<feature type="coiled-coil region" evidence="1">
    <location>
        <begin position="633"/>
        <end position="715"/>
    </location>
</feature>
<evidence type="ECO:0000313" key="3">
    <source>
        <dbReference type="EMBL" id="MDA3614543.1"/>
    </source>
</evidence>
<feature type="coiled-coil region" evidence="1">
    <location>
        <begin position="954"/>
        <end position="1015"/>
    </location>
</feature>
<dbReference type="Gene3D" id="3.40.50.300">
    <property type="entry name" value="P-loop containing nucleotide triphosphate hydrolases"/>
    <property type="match status" value="2"/>
</dbReference>
<dbReference type="SUPFAM" id="SSF52540">
    <property type="entry name" value="P-loop containing nucleoside triphosphate hydrolases"/>
    <property type="match status" value="2"/>
</dbReference>
<gene>
    <name evidence="3" type="ORF">O3P16_06965</name>
</gene>
<dbReference type="RefSeq" id="WP_407030868.1">
    <property type="nucleotide sequence ID" value="NZ_JAQGEF010000006.1"/>
</dbReference>
<evidence type="ECO:0000256" key="1">
    <source>
        <dbReference type="SAM" id="Coils"/>
    </source>
</evidence>
<keyword evidence="1" id="KW-0175">Coiled coil</keyword>
<organism evidence="3 4">
    <name type="scientific">Polluticaenibacter yanchengensis</name>
    <dbReference type="NCBI Taxonomy" id="3014562"/>
    <lineage>
        <taxon>Bacteria</taxon>
        <taxon>Pseudomonadati</taxon>
        <taxon>Bacteroidota</taxon>
        <taxon>Chitinophagia</taxon>
        <taxon>Chitinophagales</taxon>
        <taxon>Chitinophagaceae</taxon>
        <taxon>Polluticaenibacter</taxon>
    </lineage>
</organism>
<accession>A0ABT4UIE6</accession>
<dbReference type="EMBL" id="JAQGEF010000006">
    <property type="protein sequence ID" value="MDA3614543.1"/>
    <property type="molecule type" value="Genomic_DNA"/>
</dbReference>
<feature type="domain" description="Rad50/SbcC-type AAA" evidence="2">
    <location>
        <begin position="5"/>
        <end position="251"/>
    </location>
</feature>
<dbReference type="InterPro" id="IPR027417">
    <property type="entry name" value="P-loop_NTPase"/>
</dbReference>
<dbReference type="Pfam" id="PF13558">
    <property type="entry name" value="SbcC_Walker_B"/>
    <property type="match status" value="1"/>
</dbReference>
<proteinExistence type="predicted"/>
<dbReference type="Pfam" id="PF13476">
    <property type="entry name" value="AAA_23"/>
    <property type="match status" value="1"/>
</dbReference>